<evidence type="ECO:0000313" key="3">
    <source>
        <dbReference type="Proteomes" id="UP001215598"/>
    </source>
</evidence>
<keyword evidence="3" id="KW-1185">Reference proteome</keyword>
<sequence length="260" mass="29043">MLRTTRGVVSGSAALLMATDMAFRPGDMDIYVPASQDQTALAIAQKRLGFTLKKSSARTYQNNVDIKRVHTLKKGPKKINIITTKGENAMAAIFQFHCTVVMNVLTAAGLYCAYPMLTLEHRGVVNLPVLLKDSSFSRRTRACFEKYRDRGISIESRVTAFPGRTHHECHIAAECPRTVRSTSDGKGLYVELFPRKENEKERFEADEYTTIWMLGGPMCCNGNTYCNGFTKSIQASAITVSTRPDAAYRATNHPSVRRQY</sequence>
<dbReference type="EMBL" id="JARKIB010000026">
    <property type="protein sequence ID" value="KAJ7765350.1"/>
    <property type="molecule type" value="Genomic_DNA"/>
</dbReference>
<dbReference type="EMBL" id="JARKIB010000271">
    <property type="protein sequence ID" value="KAJ7717854.1"/>
    <property type="molecule type" value="Genomic_DNA"/>
</dbReference>
<evidence type="ECO:0000313" key="1">
    <source>
        <dbReference type="EMBL" id="KAJ7717854.1"/>
    </source>
</evidence>
<proteinExistence type="predicted"/>
<evidence type="ECO:0000313" key="2">
    <source>
        <dbReference type="EMBL" id="KAJ7765350.1"/>
    </source>
</evidence>
<protein>
    <submittedName>
        <fullName evidence="1">Uncharacterized protein</fullName>
    </submittedName>
</protein>
<dbReference type="Proteomes" id="UP001215598">
    <property type="component" value="Unassembled WGS sequence"/>
</dbReference>
<organism evidence="1 3">
    <name type="scientific">Mycena metata</name>
    <dbReference type="NCBI Taxonomy" id="1033252"/>
    <lineage>
        <taxon>Eukaryota</taxon>
        <taxon>Fungi</taxon>
        <taxon>Dikarya</taxon>
        <taxon>Basidiomycota</taxon>
        <taxon>Agaricomycotina</taxon>
        <taxon>Agaricomycetes</taxon>
        <taxon>Agaricomycetidae</taxon>
        <taxon>Agaricales</taxon>
        <taxon>Marasmiineae</taxon>
        <taxon>Mycenaceae</taxon>
        <taxon>Mycena</taxon>
    </lineage>
</organism>
<dbReference type="AlphaFoldDB" id="A0AAD7HCX5"/>
<gene>
    <name evidence="2" type="ORF">B0H16DRAFT_1310033</name>
    <name evidence="1" type="ORF">B0H16DRAFT_1337792</name>
</gene>
<reference evidence="1" key="1">
    <citation type="submission" date="2023-03" db="EMBL/GenBank/DDBJ databases">
        <title>Massive genome expansion in bonnet fungi (Mycena s.s.) driven by repeated elements and novel gene families across ecological guilds.</title>
        <authorList>
            <consortium name="Lawrence Berkeley National Laboratory"/>
            <person name="Harder C.B."/>
            <person name="Miyauchi S."/>
            <person name="Viragh M."/>
            <person name="Kuo A."/>
            <person name="Thoen E."/>
            <person name="Andreopoulos B."/>
            <person name="Lu D."/>
            <person name="Skrede I."/>
            <person name="Drula E."/>
            <person name="Henrissat B."/>
            <person name="Morin E."/>
            <person name="Kohler A."/>
            <person name="Barry K."/>
            <person name="LaButti K."/>
            <person name="Morin E."/>
            <person name="Salamov A."/>
            <person name="Lipzen A."/>
            <person name="Mereny Z."/>
            <person name="Hegedus B."/>
            <person name="Baldrian P."/>
            <person name="Stursova M."/>
            <person name="Weitz H."/>
            <person name="Taylor A."/>
            <person name="Grigoriev I.V."/>
            <person name="Nagy L.G."/>
            <person name="Martin F."/>
            <person name="Kauserud H."/>
        </authorList>
    </citation>
    <scope>NUCLEOTIDE SEQUENCE</scope>
    <source>
        <strain evidence="1">CBHHK182m</strain>
    </source>
</reference>
<accession>A0AAD7HCX5</accession>
<comment type="caution">
    <text evidence="1">The sequence shown here is derived from an EMBL/GenBank/DDBJ whole genome shotgun (WGS) entry which is preliminary data.</text>
</comment>
<name>A0AAD7HCX5_9AGAR</name>